<dbReference type="EMBL" id="WHUW01000045">
    <property type="protein sequence ID" value="KAF8431966.1"/>
    <property type="molecule type" value="Genomic_DNA"/>
</dbReference>
<comment type="caution">
    <text evidence="2">The sequence shown here is derived from an EMBL/GenBank/DDBJ whole genome shotgun (WGS) entry which is preliminary data.</text>
</comment>
<gene>
    <name evidence="2" type="ORF">L210DRAFT_3559311</name>
</gene>
<evidence type="ECO:0000313" key="2">
    <source>
        <dbReference type="EMBL" id="KAF8431966.1"/>
    </source>
</evidence>
<reference evidence="2" key="2">
    <citation type="journal article" date="2020" name="Nat. Commun.">
        <title>Large-scale genome sequencing of mycorrhizal fungi provides insights into the early evolution of symbiotic traits.</title>
        <authorList>
            <person name="Miyauchi S."/>
            <person name="Kiss E."/>
            <person name="Kuo A."/>
            <person name="Drula E."/>
            <person name="Kohler A."/>
            <person name="Sanchez-Garcia M."/>
            <person name="Morin E."/>
            <person name="Andreopoulos B."/>
            <person name="Barry K.W."/>
            <person name="Bonito G."/>
            <person name="Buee M."/>
            <person name="Carver A."/>
            <person name="Chen C."/>
            <person name="Cichocki N."/>
            <person name="Clum A."/>
            <person name="Culley D."/>
            <person name="Crous P.W."/>
            <person name="Fauchery L."/>
            <person name="Girlanda M."/>
            <person name="Hayes R.D."/>
            <person name="Keri Z."/>
            <person name="LaButti K."/>
            <person name="Lipzen A."/>
            <person name="Lombard V."/>
            <person name="Magnuson J."/>
            <person name="Maillard F."/>
            <person name="Murat C."/>
            <person name="Nolan M."/>
            <person name="Ohm R.A."/>
            <person name="Pangilinan J."/>
            <person name="Pereira M.F."/>
            <person name="Perotto S."/>
            <person name="Peter M."/>
            <person name="Pfister S."/>
            <person name="Riley R."/>
            <person name="Sitrit Y."/>
            <person name="Stielow J.B."/>
            <person name="Szollosi G."/>
            <person name="Zifcakova L."/>
            <person name="Stursova M."/>
            <person name="Spatafora J.W."/>
            <person name="Tedersoo L."/>
            <person name="Vaario L.M."/>
            <person name="Yamada A."/>
            <person name="Yan M."/>
            <person name="Wang P."/>
            <person name="Xu J."/>
            <person name="Bruns T."/>
            <person name="Baldrian P."/>
            <person name="Vilgalys R."/>
            <person name="Dunand C."/>
            <person name="Henrissat B."/>
            <person name="Grigoriev I.V."/>
            <person name="Hibbett D."/>
            <person name="Nagy L.G."/>
            <person name="Martin F.M."/>
        </authorList>
    </citation>
    <scope>NUCLEOTIDE SEQUENCE</scope>
    <source>
        <strain evidence="2">BED1</strain>
    </source>
</reference>
<reference evidence="2" key="1">
    <citation type="submission" date="2019-10" db="EMBL/GenBank/DDBJ databases">
        <authorList>
            <consortium name="DOE Joint Genome Institute"/>
            <person name="Kuo A."/>
            <person name="Miyauchi S."/>
            <person name="Kiss E."/>
            <person name="Drula E."/>
            <person name="Kohler A."/>
            <person name="Sanchez-Garcia M."/>
            <person name="Andreopoulos B."/>
            <person name="Barry K.W."/>
            <person name="Bonito G."/>
            <person name="Buee M."/>
            <person name="Carver A."/>
            <person name="Chen C."/>
            <person name="Cichocki N."/>
            <person name="Clum A."/>
            <person name="Culley D."/>
            <person name="Crous P.W."/>
            <person name="Fauchery L."/>
            <person name="Girlanda M."/>
            <person name="Hayes R."/>
            <person name="Keri Z."/>
            <person name="LaButti K."/>
            <person name="Lipzen A."/>
            <person name="Lombard V."/>
            <person name="Magnuson J."/>
            <person name="Maillard F."/>
            <person name="Morin E."/>
            <person name="Murat C."/>
            <person name="Nolan M."/>
            <person name="Ohm R."/>
            <person name="Pangilinan J."/>
            <person name="Pereira M."/>
            <person name="Perotto S."/>
            <person name="Peter M."/>
            <person name="Riley R."/>
            <person name="Sitrit Y."/>
            <person name="Stielow B."/>
            <person name="Szollosi G."/>
            <person name="Zifcakova L."/>
            <person name="Stursova M."/>
            <person name="Spatafora J.W."/>
            <person name="Tedersoo L."/>
            <person name="Vaario L.-M."/>
            <person name="Yamada A."/>
            <person name="Yan M."/>
            <person name="Wang P."/>
            <person name="Xu J."/>
            <person name="Bruns T."/>
            <person name="Baldrian P."/>
            <person name="Vilgalys R."/>
            <person name="Henrissat B."/>
            <person name="Grigoriev I.V."/>
            <person name="Hibbett D."/>
            <person name="Nagy L.G."/>
            <person name="Martin F.M."/>
        </authorList>
    </citation>
    <scope>NUCLEOTIDE SEQUENCE</scope>
    <source>
        <strain evidence="2">BED1</strain>
    </source>
</reference>
<accession>A0AAD4G9X4</accession>
<dbReference type="AlphaFoldDB" id="A0AAD4G9X4"/>
<feature type="region of interest" description="Disordered" evidence="1">
    <location>
        <begin position="1"/>
        <end position="21"/>
    </location>
</feature>
<sequence length="63" mass="7170">MMGFSLADHASRDSQKSPQDVQVCKLSKVVISLVHLPPLHRIPHDCNHPFTYANLLFLNWTTN</sequence>
<evidence type="ECO:0000256" key="1">
    <source>
        <dbReference type="SAM" id="MobiDB-lite"/>
    </source>
</evidence>
<dbReference type="Proteomes" id="UP001194468">
    <property type="component" value="Unassembled WGS sequence"/>
</dbReference>
<organism evidence="2 3">
    <name type="scientific">Boletus edulis BED1</name>
    <dbReference type="NCBI Taxonomy" id="1328754"/>
    <lineage>
        <taxon>Eukaryota</taxon>
        <taxon>Fungi</taxon>
        <taxon>Dikarya</taxon>
        <taxon>Basidiomycota</taxon>
        <taxon>Agaricomycotina</taxon>
        <taxon>Agaricomycetes</taxon>
        <taxon>Agaricomycetidae</taxon>
        <taxon>Boletales</taxon>
        <taxon>Boletineae</taxon>
        <taxon>Boletaceae</taxon>
        <taxon>Boletoideae</taxon>
        <taxon>Boletus</taxon>
    </lineage>
</organism>
<name>A0AAD4G9X4_BOLED</name>
<proteinExistence type="predicted"/>
<evidence type="ECO:0000313" key="3">
    <source>
        <dbReference type="Proteomes" id="UP001194468"/>
    </source>
</evidence>
<keyword evidence="3" id="KW-1185">Reference proteome</keyword>
<protein>
    <submittedName>
        <fullName evidence="2">Uncharacterized protein</fullName>
    </submittedName>
</protein>